<proteinExistence type="predicted"/>
<comment type="caution">
    <text evidence="1">The sequence shown here is derived from an EMBL/GenBank/DDBJ whole genome shotgun (WGS) entry which is preliminary data.</text>
</comment>
<name>A0A9J6PSN8_9GAMM</name>
<sequence length="238" mass="27640">MSNYNQNIISAIKTALSPARMATFEAAVRISDNEDPAAIELYAWNATISGALLTPLHVCEVTIRNAVSDALETIYGPRWPWSMTFERSLPDSSLAHSPRKDLFIARRSCSATGKVIPELKFVFWQKMFTGRYDTRIWDSHLYRIFPNLDQSLTIKEHRTMIYQELERLRKLRNRIAHHEPIFSRDLIDDYRKIISLIRCRCINTAEWLHQKQFVTSVLADKPKTITDMAHFITTKGRI</sequence>
<dbReference type="EMBL" id="JAODIM010000039">
    <property type="protein sequence ID" value="MCU5777772.1"/>
    <property type="molecule type" value="Genomic_DNA"/>
</dbReference>
<protein>
    <recommendedName>
        <fullName evidence="3">Abi-like protein</fullName>
    </recommendedName>
</protein>
<organism evidence="1 2">
    <name type="scientific">Winslowiella arboricola</name>
    <dbReference type="NCBI Taxonomy" id="2978220"/>
    <lineage>
        <taxon>Bacteria</taxon>
        <taxon>Pseudomonadati</taxon>
        <taxon>Pseudomonadota</taxon>
        <taxon>Gammaproteobacteria</taxon>
        <taxon>Enterobacterales</taxon>
        <taxon>Erwiniaceae</taxon>
        <taxon>Winslowiella</taxon>
    </lineage>
</organism>
<evidence type="ECO:0000313" key="1">
    <source>
        <dbReference type="EMBL" id="MCU5777772.1"/>
    </source>
</evidence>
<accession>A0A9J6PSN8</accession>
<evidence type="ECO:0008006" key="3">
    <source>
        <dbReference type="Google" id="ProtNLM"/>
    </source>
</evidence>
<dbReference type="RefSeq" id="WP_267143173.1">
    <property type="nucleotide sequence ID" value="NZ_JAODIL010000075.1"/>
</dbReference>
<dbReference type="Proteomes" id="UP001064262">
    <property type="component" value="Unassembled WGS sequence"/>
</dbReference>
<keyword evidence="2" id="KW-1185">Reference proteome</keyword>
<gene>
    <name evidence="1" type="ORF">N5923_09735</name>
</gene>
<evidence type="ECO:0000313" key="2">
    <source>
        <dbReference type="Proteomes" id="UP001064262"/>
    </source>
</evidence>
<dbReference type="AlphaFoldDB" id="A0A9J6PSN8"/>
<reference evidence="1" key="1">
    <citation type="submission" date="2022-09" db="EMBL/GenBank/DDBJ databases">
        <title>Winslowiella arboricola sp. nov., isolated from bleeding cankers on broadleaf hosts.</title>
        <authorList>
            <person name="Brady C."/>
            <person name="Kaur S."/>
            <person name="Crampton B."/>
            <person name="Maddock D."/>
            <person name="Arnold D."/>
            <person name="Denman S."/>
        </authorList>
    </citation>
    <scope>NUCLEOTIDE SEQUENCE</scope>
    <source>
        <strain evidence="1">BAC 15a-03b</strain>
    </source>
</reference>